<protein>
    <submittedName>
        <fullName evidence="2">Uncharacterized protein</fullName>
    </submittedName>
</protein>
<evidence type="ECO:0000313" key="3">
    <source>
        <dbReference type="Proteomes" id="UP000324629"/>
    </source>
</evidence>
<dbReference type="Proteomes" id="UP000324629">
    <property type="component" value="Unassembled WGS sequence"/>
</dbReference>
<feature type="compositionally biased region" description="Basic residues" evidence="1">
    <location>
        <begin position="35"/>
        <end position="45"/>
    </location>
</feature>
<feature type="region of interest" description="Disordered" evidence="1">
    <location>
        <begin position="1"/>
        <end position="55"/>
    </location>
</feature>
<dbReference type="AlphaFoldDB" id="A0A5J4N8R7"/>
<proteinExistence type="predicted"/>
<dbReference type="EMBL" id="QNGE01005688">
    <property type="protein sequence ID" value="KAA3671863.1"/>
    <property type="molecule type" value="Genomic_DNA"/>
</dbReference>
<organism evidence="2 3">
    <name type="scientific">Paragonimus westermani</name>
    <dbReference type="NCBI Taxonomy" id="34504"/>
    <lineage>
        <taxon>Eukaryota</taxon>
        <taxon>Metazoa</taxon>
        <taxon>Spiralia</taxon>
        <taxon>Lophotrochozoa</taxon>
        <taxon>Platyhelminthes</taxon>
        <taxon>Trematoda</taxon>
        <taxon>Digenea</taxon>
        <taxon>Plagiorchiida</taxon>
        <taxon>Troglotremata</taxon>
        <taxon>Troglotrematidae</taxon>
        <taxon>Paragonimus</taxon>
    </lineage>
</organism>
<feature type="compositionally biased region" description="Basic and acidic residues" evidence="1">
    <location>
        <begin position="13"/>
        <end position="26"/>
    </location>
</feature>
<name>A0A5J4N8R7_9TREM</name>
<evidence type="ECO:0000313" key="2">
    <source>
        <dbReference type="EMBL" id="KAA3671863.1"/>
    </source>
</evidence>
<comment type="caution">
    <text evidence="2">The sequence shown here is derived from an EMBL/GenBank/DDBJ whole genome shotgun (WGS) entry which is preliminary data.</text>
</comment>
<accession>A0A5J4N8R7</accession>
<gene>
    <name evidence="2" type="ORF">DEA37_0000162</name>
</gene>
<reference evidence="2 3" key="1">
    <citation type="journal article" date="2019" name="Gigascience">
        <title>Whole-genome sequence of the oriental lung fluke Paragonimus westermani.</title>
        <authorList>
            <person name="Oey H."/>
            <person name="Zakrzewski M."/>
            <person name="Narain K."/>
            <person name="Devi K.R."/>
            <person name="Agatsuma T."/>
            <person name="Nawaratna S."/>
            <person name="Gobert G.N."/>
            <person name="Jones M.K."/>
            <person name="Ragan M.A."/>
            <person name="McManus D.P."/>
            <person name="Krause L."/>
        </authorList>
    </citation>
    <scope>NUCLEOTIDE SEQUENCE [LARGE SCALE GENOMIC DNA]</scope>
    <source>
        <strain evidence="2 3">IND2009</strain>
    </source>
</reference>
<keyword evidence="3" id="KW-1185">Reference proteome</keyword>
<sequence length="226" mass="26193">MDEDDLPVARTFAEQKSERKVSDKRISLVISESRKRSKEARKVKHAEKSTKKSSFLPEDEFNLSTNFNPVAHIPNTHDVNEQRATNLPTTRKIHASKYTESDEGYTGSDEQDRWRNAHAASGNYERVHAGDLSFVQQLADIEMQQKKTHTPRRAGRRKRKPGYEGAFCVQRLDKWNVENHARLQAETFFKQHLFAPPSRQQCKDITRVDAHLLVSLTQKRKARTKR</sequence>
<evidence type="ECO:0000256" key="1">
    <source>
        <dbReference type="SAM" id="MobiDB-lite"/>
    </source>
</evidence>